<keyword evidence="1" id="KW-0175">Coiled coil</keyword>
<evidence type="ECO:0000313" key="3">
    <source>
        <dbReference type="EMBL" id="RPB19153.1"/>
    </source>
</evidence>
<evidence type="ECO:0000313" key="4">
    <source>
        <dbReference type="Proteomes" id="UP000267821"/>
    </source>
</evidence>
<gene>
    <name evidence="3" type="ORF">L211DRAFT_842874</name>
</gene>
<reference evidence="3 4" key="1">
    <citation type="journal article" date="2018" name="Nat. Ecol. Evol.">
        <title>Pezizomycetes genomes reveal the molecular basis of ectomycorrhizal truffle lifestyle.</title>
        <authorList>
            <person name="Murat C."/>
            <person name="Payen T."/>
            <person name="Noel B."/>
            <person name="Kuo A."/>
            <person name="Morin E."/>
            <person name="Chen J."/>
            <person name="Kohler A."/>
            <person name="Krizsan K."/>
            <person name="Balestrini R."/>
            <person name="Da Silva C."/>
            <person name="Montanini B."/>
            <person name="Hainaut M."/>
            <person name="Levati E."/>
            <person name="Barry K.W."/>
            <person name="Belfiori B."/>
            <person name="Cichocki N."/>
            <person name="Clum A."/>
            <person name="Dockter R.B."/>
            <person name="Fauchery L."/>
            <person name="Guy J."/>
            <person name="Iotti M."/>
            <person name="Le Tacon F."/>
            <person name="Lindquist E.A."/>
            <person name="Lipzen A."/>
            <person name="Malagnac F."/>
            <person name="Mello A."/>
            <person name="Molinier V."/>
            <person name="Miyauchi S."/>
            <person name="Poulain J."/>
            <person name="Riccioni C."/>
            <person name="Rubini A."/>
            <person name="Sitrit Y."/>
            <person name="Splivallo R."/>
            <person name="Traeger S."/>
            <person name="Wang M."/>
            <person name="Zifcakova L."/>
            <person name="Wipf D."/>
            <person name="Zambonelli A."/>
            <person name="Paolocci F."/>
            <person name="Nowrousian M."/>
            <person name="Ottonello S."/>
            <person name="Baldrian P."/>
            <person name="Spatafora J.W."/>
            <person name="Henrissat B."/>
            <person name="Nagy L.G."/>
            <person name="Aury J.M."/>
            <person name="Wincker P."/>
            <person name="Grigoriev I.V."/>
            <person name="Bonfante P."/>
            <person name="Martin F.M."/>
        </authorList>
    </citation>
    <scope>NUCLEOTIDE SEQUENCE [LARGE SCALE GENOMIC DNA]</scope>
    <source>
        <strain evidence="3 4">ATCC MYA-4762</strain>
    </source>
</reference>
<feature type="region of interest" description="Disordered" evidence="2">
    <location>
        <begin position="46"/>
        <end position="78"/>
    </location>
</feature>
<evidence type="ECO:0000256" key="2">
    <source>
        <dbReference type="SAM" id="MobiDB-lite"/>
    </source>
</evidence>
<keyword evidence="4" id="KW-1185">Reference proteome</keyword>
<evidence type="ECO:0000256" key="1">
    <source>
        <dbReference type="SAM" id="Coils"/>
    </source>
</evidence>
<dbReference type="EMBL" id="ML121596">
    <property type="protein sequence ID" value="RPB19153.1"/>
    <property type="molecule type" value="Genomic_DNA"/>
</dbReference>
<sequence length="244" mass="27859">MEFLSTINSFRTQALKPSTIRTAFRKTGMIPYNPKIVLDRLPEAQQATRNETEKDSNLSDEFEPSTPPPILSSSPVTPETVRSLKRKSNQLLQYMEENNLSPTFQRHMRVFAKGSIAQAHDGAQAVEDLHQTTAAQKARQARQNASKHSLQKGGVLYASKARAMVKEKQALSEAQQILSTQRALTQLLKAEETKRERLRKALCKEIRKYSRERAKAEKEKAKTLRQLEEIERAEKEADRRVEIM</sequence>
<organism evidence="3 4">
    <name type="scientific">Terfezia boudieri ATCC MYA-4762</name>
    <dbReference type="NCBI Taxonomy" id="1051890"/>
    <lineage>
        <taxon>Eukaryota</taxon>
        <taxon>Fungi</taxon>
        <taxon>Dikarya</taxon>
        <taxon>Ascomycota</taxon>
        <taxon>Pezizomycotina</taxon>
        <taxon>Pezizomycetes</taxon>
        <taxon>Pezizales</taxon>
        <taxon>Pezizaceae</taxon>
        <taxon>Terfezia</taxon>
    </lineage>
</organism>
<protein>
    <submittedName>
        <fullName evidence="3">Uncharacterized protein</fullName>
    </submittedName>
</protein>
<feature type="coiled-coil region" evidence="1">
    <location>
        <begin position="181"/>
        <end position="240"/>
    </location>
</feature>
<dbReference type="AlphaFoldDB" id="A0A3N4L8G4"/>
<dbReference type="InParanoid" id="A0A3N4L8G4"/>
<dbReference type="Proteomes" id="UP000267821">
    <property type="component" value="Unassembled WGS sequence"/>
</dbReference>
<accession>A0A3N4L8G4</accession>
<dbReference type="OrthoDB" id="5429860at2759"/>
<proteinExistence type="predicted"/>
<name>A0A3N4L8G4_9PEZI</name>